<dbReference type="VEuPathDB" id="FungiDB:PV10_03629"/>
<evidence type="ECO:0000313" key="4">
    <source>
        <dbReference type="EMBL" id="KIV96047.1"/>
    </source>
</evidence>
<name>A0A0D1ZN78_EXOME</name>
<dbReference type="EMBL" id="KN847521">
    <property type="protein sequence ID" value="KIV96047.1"/>
    <property type="molecule type" value="Genomic_DNA"/>
</dbReference>
<dbReference type="FunFam" id="3.40.50.720:FF:000084">
    <property type="entry name" value="Short-chain dehydrogenase reductase"/>
    <property type="match status" value="1"/>
</dbReference>
<dbReference type="InterPro" id="IPR036291">
    <property type="entry name" value="NAD(P)-bd_dom_sf"/>
</dbReference>
<keyword evidence="2" id="KW-0521">NADP</keyword>
<dbReference type="PANTHER" id="PTHR43618:SF8">
    <property type="entry name" value="7ALPHA-HYDROXYSTEROID DEHYDROGENASE"/>
    <property type="match status" value="1"/>
</dbReference>
<dbReference type="PANTHER" id="PTHR43618">
    <property type="entry name" value="7-ALPHA-HYDROXYSTEROID DEHYDROGENASE"/>
    <property type="match status" value="1"/>
</dbReference>
<dbReference type="HOGENOM" id="CLU_010194_1_1_1"/>
<accession>A0A0D1ZN78</accession>
<evidence type="ECO:0000256" key="3">
    <source>
        <dbReference type="ARBA" id="ARBA00023002"/>
    </source>
</evidence>
<proteinExistence type="inferred from homology"/>
<organism evidence="4 5">
    <name type="scientific">Exophiala mesophila</name>
    <name type="common">Black yeast-like fungus</name>
    <dbReference type="NCBI Taxonomy" id="212818"/>
    <lineage>
        <taxon>Eukaryota</taxon>
        <taxon>Fungi</taxon>
        <taxon>Dikarya</taxon>
        <taxon>Ascomycota</taxon>
        <taxon>Pezizomycotina</taxon>
        <taxon>Eurotiomycetes</taxon>
        <taxon>Chaetothyriomycetidae</taxon>
        <taxon>Chaetothyriales</taxon>
        <taxon>Herpotrichiellaceae</taxon>
        <taxon>Exophiala</taxon>
    </lineage>
</organism>
<dbReference type="GO" id="GO:0016491">
    <property type="term" value="F:oxidoreductase activity"/>
    <property type="evidence" value="ECO:0007669"/>
    <property type="project" value="UniProtKB-KW"/>
</dbReference>
<evidence type="ECO:0000256" key="2">
    <source>
        <dbReference type="ARBA" id="ARBA00022857"/>
    </source>
</evidence>
<dbReference type="RefSeq" id="XP_016227621.1">
    <property type="nucleotide sequence ID" value="XM_016368103.1"/>
</dbReference>
<dbReference type="AlphaFoldDB" id="A0A0D1ZN78"/>
<protein>
    <recommendedName>
        <fullName evidence="6">Rhamnolipids biosynthesis 3-oxoacyl-[acyl-carrier-protein] reductase</fullName>
    </recommendedName>
</protein>
<dbReference type="GeneID" id="27321474"/>
<gene>
    <name evidence="4" type="ORF">PV10_03629</name>
</gene>
<dbReference type="Pfam" id="PF13561">
    <property type="entry name" value="adh_short_C2"/>
    <property type="match status" value="1"/>
</dbReference>
<dbReference type="Proteomes" id="UP000054302">
    <property type="component" value="Unassembled WGS sequence"/>
</dbReference>
<dbReference type="InterPro" id="IPR002347">
    <property type="entry name" value="SDR_fam"/>
</dbReference>
<evidence type="ECO:0000313" key="5">
    <source>
        <dbReference type="Proteomes" id="UP000054302"/>
    </source>
</evidence>
<dbReference type="InterPro" id="IPR052178">
    <property type="entry name" value="Sec_Metab_Biosynth_SDR"/>
</dbReference>
<dbReference type="OrthoDB" id="294295at2759"/>
<evidence type="ECO:0000256" key="1">
    <source>
        <dbReference type="ARBA" id="ARBA00006484"/>
    </source>
</evidence>
<dbReference type="PRINTS" id="PR00081">
    <property type="entry name" value="GDHRDH"/>
</dbReference>
<dbReference type="STRING" id="212818.A0A0D1ZN78"/>
<dbReference type="SUPFAM" id="SSF51735">
    <property type="entry name" value="NAD(P)-binding Rossmann-fold domains"/>
    <property type="match status" value="1"/>
</dbReference>
<reference evidence="4 5" key="1">
    <citation type="submission" date="2015-01" db="EMBL/GenBank/DDBJ databases">
        <title>The Genome Sequence of Exophiala mesophila CBS40295.</title>
        <authorList>
            <consortium name="The Broad Institute Genomics Platform"/>
            <person name="Cuomo C."/>
            <person name="de Hoog S."/>
            <person name="Gorbushina A."/>
            <person name="Stielow B."/>
            <person name="Teixiera M."/>
            <person name="Abouelleil A."/>
            <person name="Chapman S.B."/>
            <person name="Priest M."/>
            <person name="Young S.K."/>
            <person name="Wortman J."/>
            <person name="Nusbaum C."/>
            <person name="Birren B."/>
        </authorList>
    </citation>
    <scope>NUCLEOTIDE SEQUENCE [LARGE SCALE GENOMIC DNA]</scope>
    <source>
        <strain evidence="4 5">CBS 40295</strain>
    </source>
</reference>
<keyword evidence="3" id="KW-0560">Oxidoreductase</keyword>
<dbReference type="Gene3D" id="3.40.50.720">
    <property type="entry name" value="NAD(P)-binding Rossmann-like Domain"/>
    <property type="match status" value="1"/>
</dbReference>
<dbReference type="PRINTS" id="PR00080">
    <property type="entry name" value="SDRFAMILY"/>
</dbReference>
<comment type="similarity">
    <text evidence="1">Belongs to the short-chain dehydrogenases/reductases (SDR) family.</text>
</comment>
<dbReference type="OMA" id="DAVFPGM"/>
<sequence>MTSEADLRVSSLFGFKDYVVLVTGGASGLGEMASQGFVQNGARVIIASRKESELKKVTERLNKLGPGTCEYIVADLKDKAGCEYLVKEVAKRTDRLTVLLNNTGVTWGAPYDDFPESGWDKVMALNVKSIFYTTQGLQPLLLKGTSADKPSRVINIASVAGTSSRDVTSGEDGGLAAPGHGTFSYGPSKAACIHLSKIQASKLAPLNIMVNCICPGVFPSRMSNYGIEKFIDTLLEGQPTGRVGKPSDFAGLALFLSSYASAHITGQVIEIDGGSNVSGWRSTKKRSKI</sequence>
<keyword evidence="5" id="KW-1185">Reference proteome</keyword>
<evidence type="ECO:0008006" key="6">
    <source>
        <dbReference type="Google" id="ProtNLM"/>
    </source>
</evidence>